<reference evidence="1" key="3">
    <citation type="submission" date="2025-09" db="UniProtKB">
        <authorList>
            <consortium name="Ensembl"/>
        </authorList>
    </citation>
    <scope>IDENTIFICATION</scope>
    <source>
        <strain evidence="1">Guanapo</strain>
    </source>
</reference>
<dbReference type="Proteomes" id="UP000242638">
    <property type="component" value="Unassembled WGS sequence"/>
</dbReference>
<evidence type="ECO:0000313" key="1">
    <source>
        <dbReference type="Ensembl" id="ENSPREP00000030425.1"/>
    </source>
</evidence>
<name>A0A3P9Q8L6_POERE</name>
<proteinExistence type="predicted"/>
<sequence length="124" mass="14076">MTTQICLTHWMMASGVPEIVTARSVELGSMSPATWTWAPVDWTRRQGDSVTDSNCYDTQRLQVDICLTASQLIELIKMFRLASSLISAQLRRDPVCPHTGNGRRVWPSFLQQVVLWLGHYIPPF</sequence>
<keyword evidence="2" id="KW-1185">Reference proteome</keyword>
<dbReference type="AlphaFoldDB" id="A0A3P9Q8L6"/>
<accession>A0A3P9Q8L6</accession>
<reference evidence="2" key="1">
    <citation type="submission" date="2013-11" db="EMBL/GenBank/DDBJ databases">
        <title>The genomic landscape of the Guanapo guppy.</title>
        <authorList>
            <person name="Kuenstner A."/>
            <person name="Dreyer C."/>
        </authorList>
    </citation>
    <scope>NUCLEOTIDE SEQUENCE</scope>
    <source>
        <strain evidence="2">Guanapo</strain>
    </source>
</reference>
<dbReference type="Ensembl" id="ENSPRET00000030769.1">
    <property type="protein sequence ID" value="ENSPREP00000030425.1"/>
    <property type="gene ID" value="ENSPREG00000020608.1"/>
</dbReference>
<organism evidence="1 2">
    <name type="scientific">Poecilia reticulata</name>
    <name type="common">Guppy</name>
    <name type="synonym">Acanthophacelus reticulatus</name>
    <dbReference type="NCBI Taxonomy" id="8081"/>
    <lineage>
        <taxon>Eukaryota</taxon>
        <taxon>Metazoa</taxon>
        <taxon>Chordata</taxon>
        <taxon>Craniata</taxon>
        <taxon>Vertebrata</taxon>
        <taxon>Euteleostomi</taxon>
        <taxon>Actinopterygii</taxon>
        <taxon>Neopterygii</taxon>
        <taxon>Teleostei</taxon>
        <taxon>Neoteleostei</taxon>
        <taxon>Acanthomorphata</taxon>
        <taxon>Ovalentaria</taxon>
        <taxon>Atherinomorphae</taxon>
        <taxon>Cyprinodontiformes</taxon>
        <taxon>Poeciliidae</taxon>
        <taxon>Poeciliinae</taxon>
        <taxon>Poecilia</taxon>
    </lineage>
</organism>
<reference evidence="1" key="2">
    <citation type="submission" date="2025-08" db="UniProtKB">
        <authorList>
            <consortium name="Ensembl"/>
        </authorList>
    </citation>
    <scope>IDENTIFICATION</scope>
    <source>
        <strain evidence="1">Guanapo</strain>
    </source>
</reference>
<evidence type="ECO:0000313" key="2">
    <source>
        <dbReference type="Proteomes" id="UP000242638"/>
    </source>
</evidence>
<protein>
    <submittedName>
        <fullName evidence="1">Uncharacterized protein</fullName>
    </submittedName>
</protein>